<dbReference type="Proteomes" id="UP000307440">
    <property type="component" value="Unassembled WGS sequence"/>
</dbReference>
<protein>
    <submittedName>
        <fullName evidence="2">Uncharacterized protein</fullName>
    </submittedName>
</protein>
<dbReference type="SUPFAM" id="SSF48403">
    <property type="entry name" value="Ankyrin repeat"/>
    <property type="match status" value="1"/>
</dbReference>
<dbReference type="Gene3D" id="1.25.40.20">
    <property type="entry name" value="Ankyrin repeat-containing domain"/>
    <property type="match status" value="1"/>
</dbReference>
<evidence type="ECO:0000313" key="3">
    <source>
        <dbReference type="Proteomes" id="UP000307440"/>
    </source>
</evidence>
<evidence type="ECO:0000313" key="2">
    <source>
        <dbReference type="EMBL" id="TFK21676.1"/>
    </source>
</evidence>
<feature type="region of interest" description="Disordered" evidence="1">
    <location>
        <begin position="94"/>
        <end position="123"/>
    </location>
</feature>
<feature type="compositionally biased region" description="Polar residues" evidence="1">
    <location>
        <begin position="94"/>
        <end position="107"/>
    </location>
</feature>
<name>A0A5C3KN86_COPMA</name>
<dbReference type="InterPro" id="IPR036770">
    <property type="entry name" value="Ankyrin_rpt-contain_sf"/>
</dbReference>
<evidence type="ECO:0000256" key="1">
    <source>
        <dbReference type="SAM" id="MobiDB-lite"/>
    </source>
</evidence>
<keyword evidence="3" id="KW-1185">Reference proteome</keyword>
<dbReference type="OrthoDB" id="4580745at2759"/>
<dbReference type="InterPro" id="IPR002110">
    <property type="entry name" value="Ankyrin_rpt"/>
</dbReference>
<proteinExistence type="predicted"/>
<organism evidence="2 3">
    <name type="scientific">Coprinopsis marcescibilis</name>
    <name type="common">Agaric fungus</name>
    <name type="synonym">Psathyrella marcescibilis</name>
    <dbReference type="NCBI Taxonomy" id="230819"/>
    <lineage>
        <taxon>Eukaryota</taxon>
        <taxon>Fungi</taxon>
        <taxon>Dikarya</taxon>
        <taxon>Basidiomycota</taxon>
        <taxon>Agaricomycotina</taxon>
        <taxon>Agaricomycetes</taxon>
        <taxon>Agaricomycetidae</taxon>
        <taxon>Agaricales</taxon>
        <taxon>Agaricineae</taxon>
        <taxon>Psathyrellaceae</taxon>
        <taxon>Coprinopsis</taxon>
    </lineage>
</organism>
<dbReference type="EMBL" id="ML210261">
    <property type="protein sequence ID" value="TFK21676.1"/>
    <property type="molecule type" value="Genomic_DNA"/>
</dbReference>
<gene>
    <name evidence="2" type="ORF">FA15DRAFT_672359</name>
</gene>
<dbReference type="Pfam" id="PF12796">
    <property type="entry name" value="Ank_2"/>
    <property type="match status" value="1"/>
</dbReference>
<reference evidence="2 3" key="1">
    <citation type="journal article" date="2019" name="Nat. Ecol. Evol.">
        <title>Megaphylogeny resolves global patterns of mushroom evolution.</title>
        <authorList>
            <person name="Varga T."/>
            <person name="Krizsan K."/>
            <person name="Foldi C."/>
            <person name="Dima B."/>
            <person name="Sanchez-Garcia M."/>
            <person name="Sanchez-Ramirez S."/>
            <person name="Szollosi G.J."/>
            <person name="Szarkandi J.G."/>
            <person name="Papp V."/>
            <person name="Albert L."/>
            <person name="Andreopoulos W."/>
            <person name="Angelini C."/>
            <person name="Antonin V."/>
            <person name="Barry K.W."/>
            <person name="Bougher N.L."/>
            <person name="Buchanan P."/>
            <person name="Buyck B."/>
            <person name="Bense V."/>
            <person name="Catcheside P."/>
            <person name="Chovatia M."/>
            <person name="Cooper J."/>
            <person name="Damon W."/>
            <person name="Desjardin D."/>
            <person name="Finy P."/>
            <person name="Geml J."/>
            <person name="Haridas S."/>
            <person name="Hughes K."/>
            <person name="Justo A."/>
            <person name="Karasinski D."/>
            <person name="Kautmanova I."/>
            <person name="Kiss B."/>
            <person name="Kocsube S."/>
            <person name="Kotiranta H."/>
            <person name="LaButti K.M."/>
            <person name="Lechner B.E."/>
            <person name="Liimatainen K."/>
            <person name="Lipzen A."/>
            <person name="Lukacs Z."/>
            <person name="Mihaltcheva S."/>
            <person name="Morgado L.N."/>
            <person name="Niskanen T."/>
            <person name="Noordeloos M.E."/>
            <person name="Ohm R.A."/>
            <person name="Ortiz-Santana B."/>
            <person name="Ovrebo C."/>
            <person name="Racz N."/>
            <person name="Riley R."/>
            <person name="Savchenko A."/>
            <person name="Shiryaev A."/>
            <person name="Soop K."/>
            <person name="Spirin V."/>
            <person name="Szebenyi C."/>
            <person name="Tomsovsky M."/>
            <person name="Tulloss R.E."/>
            <person name="Uehling J."/>
            <person name="Grigoriev I.V."/>
            <person name="Vagvolgyi C."/>
            <person name="Papp T."/>
            <person name="Martin F.M."/>
            <person name="Miettinen O."/>
            <person name="Hibbett D.S."/>
            <person name="Nagy L.G."/>
        </authorList>
    </citation>
    <scope>NUCLEOTIDE SEQUENCE [LARGE SCALE GENOMIC DNA]</scope>
    <source>
        <strain evidence="2 3">CBS 121175</strain>
    </source>
</reference>
<sequence length="123" mass="13639">MCAVQTSRVPAVQRLLSLPELDPNLTDNDGEDAFMNAYRFADSAMVDLFINSGKYNVNAENLQGETALMLSVLQDEKEEVTQRLLQVPDIDSTLGNRDSWTEAQKTSLRLAPEQANHPSSTLI</sequence>
<dbReference type="AlphaFoldDB" id="A0A5C3KN86"/>
<accession>A0A5C3KN86</accession>